<organism evidence="4 5">
    <name type="scientific">Phytopseudomonas dryadis</name>
    <dbReference type="NCBI Taxonomy" id="2487520"/>
    <lineage>
        <taxon>Bacteria</taxon>
        <taxon>Pseudomonadati</taxon>
        <taxon>Pseudomonadota</taxon>
        <taxon>Gammaproteobacteria</taxon>
        <taxon>Pseudomonadales</taxon>
        <taxon>Pseudomonadaceae</taxon>
        <taxon>Phytopseudomonas</taxon>
    </lineage>
</organism>
<gene>
    <name evidence="4" type="ORF">DNK34_05935</name>
</gene>
<protein>
    <submittedName>
        <fullName evidence="4">Acetyltransferase</fullName>
    </submittedName>
</protein>
<name>A0ABY1ZCN1_9GAMM</name>
<dbReference type="EMBL" id="QJUM01000005">
    <property type="protein sequence ID" value="TBV08365.1"/>
    <property type="molecule type" value="Genomic_DNA"/>
</dbReference>
<keyword evidence="2" id="KW-0677">Repeat</keyword>
<keyword evidence="5" id="KW-1185">Reference proteome</keyword>
<dbReference type="InterPro" id="IPR018357">
    <property type="entry name" value="Hexapep_transf_CS"/>
</dbReference>
<evidence type="ECO:0000313" key="5">
    <source>
        <dbReference type="Proteomes" id="UP000291334"/>
    </source>
</evidence>
<evidence type="ECO:0000256" key="1">
    <source>
        <dbReference type="ARBA" id="ARBA00022679"/>
    </source>
</evidence>
<dbReference type="CDD" id="cd04647">
    <property type="entry name" value="LbH_MAT_like"/>
    <property type="match status" value="1"/>
</dbReference>
<evidence type="ECO:0000256" key="3">
    <source>
        <dbReference type="ARBA" id="ARBA00023315"/>
    </source>
</evidence>
<comment type="caution">
    <text evidence="4">The sequence shown here is derived from an EMBL/GenBank/DDBJ whole genome shotgun (WGS) entry which is preliminary data.</text>
</comment>
<dbReference type="InterPro" id="IPR011004">
    <property type="entry name" value="Trimer_LpxA-like_sf"/>
</dbReference>
<dbReference type="InterPro" id="IPR051159">
    <property type="entry name" value="Hexapeptide_acetyltransf"/>
</dbReference>
<dbReference type="PANTHER" id="PTHR23416">
    <property type="entry name" value="SIALIC ACID SYNTHASE-RELATED"/>
    <property type="match status" value="1"/>
</dbReference>
<keyword evidence="3" id="KW-0012">Acyltransferase</keyword>
<reference evidence="4 5" key="1">
    <citation type="submission" date="2018-06" db="EMBL/GenBank/DDBJ databases">
        <title>Three novel Pseudomonas species isolated from symptomatic oak.</title>
        <authorList>
            <person name="Bueno-Gonzalez V."/>
            <person name="Brady C."/>
        </authorList>
    </citation>
    <scope>NUCLEOTIDE SEQUENCE [LARGE SCALE GENOMIC DNA]</scope>
    <source>
        <strain evidence="4 5">P26B</strain>
    </source>
</reference>
<dbReference type="Proteomes" id="UP000291334">
    <property type="component" value="Unassembled WGS sequence"/>
</dbReference>
<accession>A0ABY1ZCN1</accession>
<sequence length="189" mass="20509">MLVLIFIRIYLNVKKIIYFYLLSDNKPDFYLKDMLQPAQFIGKGRISIGQNSTIGVWPSPQLLSGYAYLEARGKDSKIMIGEGTSINNSASIIADKTTIFIGNNCLIGQCVNIFDSDFHGLELENRNNGVYECSPVSIGDNVFIGANVTILKGVNVGEGSVIASGSVVVKNVEPFSIVAGIPAKKIRSL</sequence>
<dbReference type="Pfam" id="PF14602">
    <property type="entry name" value="Hexapep_2"/>
    <property type="match status" value="1"/>
</dbReference>
<dbReference type="InterPro" id="IPR001451">
    <property type="entry name" value="Hexapep"/>
</dbReference>
<dbReference type="SUPFAM" id="SSF51161">
    <property type="entry name" value="Trimeric LpxA-like enzymes"/>
    <property type="match status" value="1"/>
</dbReference>
<proteinExistence type="predicted"/>
<dbReference type="PROSITE" id="PS00101">
    <property type="entry name" value="HEXAPEP_TRANSFERASES"/>
    <property type="match status" value="1"/>
</dbReference>
<evidence type="ECO:0000313" key="4">
    <source>
        <dbReference type="EMBL" id="TBV08365.1"/>
    </source>
</evidence>
<evidence type="ECO:0000256" key="2">
    <source>
        <dbReference type="ARBA" id="ARBA00022737"/>
    </source>
</evidence>
<keyword evidence="1" id="KW-0808">Transferase</keyword>
<dbReference type="Gene3D" id="2.160.10.10">
    <property type="entry name" value="Hexapeptide repeat proteins"/>
    <property type="match status" value="1"/>
</dbReference>